<evidence type="ECO:0000313" key="1">
    <source>
        <dbReference type="EMBL" id="QKY79993.1"/>
    </source>
</evidence>
<dbReference type="EMBL" id="MT498058">
    <property type="protein sequence ID" value="QKY79993.1"/>
    <property type="molecule type" value="Genomic_DNA"/>
</dbReference>
<accession>A0AAE7F866</accession>
<keyword evidence="2" id="KW-1185">Reference proteome</keyword>
<dbReference type="RefSeq" id="YP_010675510.1">
    <property type="nucleotide sequence ID" value="NC_071004.1"/>
</dbReference>
<protein>
    <submittedName>
        <fullName evidence="1">Uncharacterized protein</fullName>
    </submittedName>
</protein>
<reference evidence="1" key="1">
    <citation type="submission" date="2020-05" db="EMBL/GenBank/DDBJ databases">
        <authorList>
            <person name="Conneilly E.M."/>
            <person name="Corace M.L."/>
            <person name="Daly D."/>
            <person name="Dejene M.A."/>
            <person name="Deng Y."/>
            <person name="Kelly J.M."/>
            <person name="Masiello C.S."/>
            <person name="McDonough D."/>
            <person name="Musser E."/>
            <person name="Pecorale A.L."/>
            <person name="Ray R.F."/>
            <person name="Regan I.M."/>
            <person name="Shedd N.A."/>
            <person name="Tatone J.R."/>
            <person name="Tocci C.W."/>
            <person name="Zarate C.M."/>
            <person name="Whitefleet-Smith J.L."/>
            <person name="Garlena R.A."/>
            <person name="Russell D.A."/>
            <person name="Pope W.H."/>
            <person name="Jacobs-Sera D."/>
            <person name="Hatfull G.F."/>
        </authorList>
    </citation>
    <scope>NUCLEOTIDE SEQUENCE</scope>
</reference>
<organism evidence="1 2">
    <name type="scientific">Gordonia phage Clawz</name>
    <dbReference type="NCBI Taxonomy" id="2743910"/>
    <lineage>
        <taxon>Viruses</taxon>
        <taxon>Duplodnaviria</taxon>
        <taxon>Heunggongvirae</taxon>
        <taxon>Uroviricota</taxon>
        <taxon>Caudoviricetes</taxon>
        <taxon>Clawzvirus</taxon>
        <taxon>Clawzvirus clawz</taxon>
    </lineage>
</organism>
<sequence>MRIGPETVIQVIDGASRDEDRLVVSDDMGNEVVIHASSWPLLAYAVTYLTGDQNGVALGIHEHEFATKTIGTDGTGQPVRIRECACRAVAGYTGETA</sequence>
<name>A0AAE7F866_9CAUD</name>
<proteinExistence type="predicted"/>
<dbReference type="GeneID" id="77951837"/>
<evidence type="ECO:0000313" key="2">
    <source>
        <dbReference type="Proteomes" id="UP000821895"/>
    </source>
</evidence>
<dbReference type="Proteomes" id="UP000821895">
    <property type="component" value="Segment"/>
</dbReference>
<gene>
    <name evidence="1" type="primary">81</name>
    <name evidence="1" type="ORF">SEA_CLAWZ_81</name>
</gene>
<dbReference type="KEGG" id="vg:77951837"/>